<dbReference type="Proteomes" id="UP000653454">
    <property type="component" value="Unassembled WGS sequence"/>
</dbReference>
<dbReference type="AlphaFoldDB" id="A0A8S4EKI3"/>
<accession>A0A8S4EKI3</accession>
<dbReference type="InterPro" id="IPR013783">
    <property type="entry name" value="Ig-like_fold"/>
</dbReference>
<sequence>MRRANCFLPWNPINTASVESHHAPSGGAVELPCDVTPTLADDRMGLVIWYKQGHTTPIYTTSRKPLKPMANSSDICIRLFTDGFNTRKIHDCLTV</sequence>
<name>A0A8S4EKI3_PLUXY</name>
<evidence type="ECO:0000313" key="2">
    <source>
        <dbReference type="Proteomes" id="UP000653454"/>
    </source>
</evidence>
<evidence type="ECO:0000313" key="1">
    <source>
        <dbReference type="EMBL" id="CAG9116321.1"/>
    </source>
</evidence>
<gene>
    <name evidence="1" type="ORF">PLXY2_LOCUS5928</name>
</gene>
<reference evidence="1" key="1">
    <citation type="submission" date="2020-11" db="EMBL/GenBank/DDBJ databases">
        <authorList>
            <person name="Whiteford S."/>
        </authorList>
    </citation>
    <scope>NUCLEOTIDE SEQUENCE</scope>
</reference>
<organism evidence="1 2">
    <name type="scientific">Plutella xylostella</name>
    <name type="common">Diamondback moth</name>
    <name type="synonym">Plutella maculipennis</name>
    <dbReference type="NCBI Taxonomy" id="51655"/>
    <lineage>
        <taxon>Eukaryota</taxon>
        <taxon>Metazoa</taxon>
        <taxon>Ecdysozoa</taxon>
        <taxon>Arthropoda</taxon>
        <taxon>Hexapoda</taxon>
        <taxon>Insecta</taxon>
        <taxon>Pterygota</taxon>
        <taxon>Neoptera</taxon>
        <taxon>Endopterygota</taxon>
        <taxon>Lepidoptera</taxon>
        <taxon>Glossata</taxon>
        <taxon>Ditrysia</taxon>
        <taxon>Yponomeutoidea</taxon>
        <taxon>Plutellidae</taxon>
        <taxon>Plutella</taxon>
    </lineage>
</organism>
<dbReference type="EMBL" id="CAJHNJ030000018">
    <property type="protein sequence ID" value="CAG9116321.1"/>
    <property type="molecule type" value="Genomic_DNA"/>
</dbReference>
<comment type="caution">
    <text evidence="1">The sequence shown here is derived from an EMBL/GenBank/DDBJ whole genome shotgun (WGS) entry which is preliminary data.</text>
</comment>
<keyword evidence="2" id="KW-1185">Reference proteome</keyword>
<proteinExistence type="predicted"/>
<dbReference type="Gene3D" id="2.60.40.10">
    <property type="entry name" value="Immunoglobulins"/>
    <property type="match status" value="1"/>
</dbReference>
<protein>
    <submittedName>
        <fullName evidence="1">(diamondback moth) hypothetical protein</fullName>
    </submittedName>
</protein>